<evidence type="ECO:0000256" key="1">
    <source>
        <dbReference type="SAM" id="MobiDB-lite"/>
    </source>
</evidence>
<name>A0AAE8MNW8_9PEZI</name>
<dbReference type="AlphaFoldDB" id="A0AAE8MNW8"/>
<accession>A0AAE8MNW8</accession>
<feature type="compositionally biased region" description="Basic residues" evidence="1">
    <location>
        <begin position="1"/>
        <end position="14"/>
    </location>
</feature>
<evidence type="ECO:0000313" key="3">
    <source>
        <dbReference type="Proteomes" id="UP001187682"/>
    </source>
</evidence>
<reference evidence="2" key="1">
    <citation type="submission" date="2018-03" db="EMBL/GenBank/DDBJ databases">
        <authorList>
            <person name="Guldener U."/>
        </authorList>
    </citation>
    <scope>NUCLEOTIDE SEQUENCE</scope>
</reference>
<dbReference type="EMBL" id="ONZQ02000001">
    <property type="protein sequence ID" value="SPN96732.1"/>
    <property type="molecule type" value="Genomic_DNA"/>
</dbReference>
<keyword evidence="3" id="KW-1185">Reference proteome</keyword>
<proteinExistence type="predicted"/>
<gene>
    <name evidence="2" type="ORF">DNG_00252</name>
</gene>
<protein>
    <submittedName>
        <fullName evidence="2">Uncharacterized protein</fullName>
    </submittedName>
</protein>
<evidence type="ECO:0000313" key="2">
    <source>
        <dbReference type="EMBL" id="SPN96732.1"/>
    </source>
</evidence>
<sequence>MSRARRRGSRRRRVTATLGSGDKRTTSRPMYQQVEAGMLASGIGHHQSIGGFNAKRQAASREAFRGARRLALAELDEALEAGVLIYRDELKYDPDDVKISLLYQLYHSGRAVLHPGYDGADVDLTSPWGNARDLGGDWGLACPGESDIGSELDFDVELDRRARTPSEGNVGKYGGLLPLWSPLWKRRESWLAKRPSARAEICR</sequence>
<feature type="region of interest" description="Disordered" evidence="1">
    <location>
        <begin position="1"/>
        <end position="28"/>
    </location>
</feature>
<comment type="caution">
    <text evidence="2">The sequence shown here is derived from an EMBL/GenBank/DDBJ whole genome shotgun (WGS) entry which is preliminary data.</text>
</comment>
<organism evidence="2 3">
    <name type="scientific">Cephalotrichum gorgonifer</name>
    <dbReference type="NCBI Taxonomy" id="2041049"/>
    <lineage>
        <taxon>Eukaryota</taxon>
        <taxon>Fungi</taxon>
        <taxon>Dikarya</taxon>
        <taxon>Ascomycota</taxon>
        <taxon>Pezizomycotina</taxon>
        <taxon>Sordariomycetes</taxon>
        <taxon>Hypocreomycetidae</taxon>
        <taxon>Microascales</taxon>
        <taxon>Microascaceae</taxon>
        <taxon>Cephalotrichum</taxon>
    </lineage>
</organism>
<dbReference type="Proteomes" id="UP001187682">
    <property type="component" value="Unassembled WGS sequence"/>
</dbReference>